<name>A0A2P2IT69_RHIMU</name>
<proteinExistence type="predicted"/>
<sequence length="45" mass="4791">MHSAAFSQNPAAVLYSASQLVPMPPQGSHRRQNPHGPPRSPKNSG</sequence>
<dbReference type="EMBL" id="GGEC01003915">
    <property type="protein sequence ID" value="MBW84398.1"/>
    <property type="molecule type" value="Transcribed_RNA"/>
</dbReference>
<organism evidence="2">
    <name type="scientific">Rhizophora mucronata</name>
    <name type="common">Asiatic mangrove</name>
    <dbReference type="NCBI Taxonomy" id="61149"/>
    <lineage>
        <taxon>Eukaryota</taxon>
        <taxon>Viridiplantae</taxon>
        <taxon>Streptophyta</taxon>
        <taxon>Embryophyta</taxon>
        <taxon>Tracheophyta</taxon>
        <taxon>Spermatophyta</taxon>
        <taxon>Magnoliopsida</taxon>
        <taxon>eudicotyledons</taxon>
        <taxon>Gunneridae</taxon>
        <taxon>Pentapetalae</taxon>
        <taxon>rosids</taxon>
        <taxon>fabids</taxon>
        <taxon>Malpighiales</taxon>
        <taxon>Rhizophoraceae</taxon>
        <taxon>Rhizophora</taxon>
    </lineage>
</organism>
<feature type="region of interest" description="Disordered" evidence="1">
    <location>
        <begin position="17"/>
        <end position="45"/>
    </location>
</feature>
<reference evidence="2" key="1">
    <citation type="submission" date="2018-02" db="EMBL/GenBank/DDBJ databases">
        <title>Rhizophora mucronata_Transcriptome.</title>
        <authorList>
            <person name="Meera S.P."/>
            <person name="Sreeshan A."/>
            <person name="Augustine A."/>
        </authorList>
    </citation>
    <scope>NUCLEOTIDE SEQUENCE</scope>
    <source>
        <tissue evidence="2">Leaf</tissue>
    </source>
</reference>
<feature type="compositionally biased region" description="Pro residues" evidence="1">
    <location>
        <begin position="35"/>
        <end position="45"/>
    </location>
</feature>
<dbReference type="AlphaFoldDB" id="A0A2P2IT69"/>
<evidence type="ECO:0000313" key="2">
    <source>
        <dbReference type="EMBL" id="MBW84398.1"/>
    </source>
</evidence>
<protein>
    <submittedName>
        <fullName evidence="2">Uncharacterized protein</fullName>
    </submittedName>
</protein>
<accession>A0A2P2IT69</accession>
<evidence type="ECO:0000256" key="1">
    <source>
        <dbReference type="SAM" id="MobiDB-lite"/>
    </source>
</evidence>